<feature type="chain" id="PRO_5032644659" description="alpha-L-fucosidase" evidence="8">
    <location>
        <begin position="21"/>
        <end position="602"/>
    </location>
</feature>
<dbReference type="AlphaFoldDB" id="A0A7S9L2A8"/>
<evidence type="ECO:0000256" key="7">
    <source>
        <dbReference type="PIRSR" id="PIRSR001092-1"/>
    </source>
</evidence>
<evidence type="ECO:0000256" key="6">
    <source>
        <dbReference type="ARBA" id="ARBA00023295"/>
    </source>
</evidence>
<dbReference type="PRINTS" id="PR00741">
    <property type="entry name" value="GLHYDRLASE29"/>
</dbReference>
<dbReference type="InterPro" id="IPR017853">
    <property type="entry name" value="GH"/>
</dbReference>
<keyword evidence="5" id="KW-0378">Hydrolase</keyword>
<evidence type="ECO:0000259" key="9">
    <source>
        <dbReference type="Pfam" id="PF01120"/>
    </source>
</evidence>
<name>A0A7S9L2A8_9SPHI</name>
<dbReference type="SUPFAM" id="SSF51445">
    <property type="entry name" value="(Trans)glycosidases"/>
    <property type="match status" value="1"/>
</dbReference>
<sequence length="602" mass="67948">MRILKLLIAISFLSTTHLLAQQNNNSNKKMEWFGDAKLGIFVHWGIYSVNGISESWSFFNNYINHDAYLKQLDGFTAEKYNPKEWVDLIKQSGAKYAVFTTKHHDGISLWDTKAPNAITTLKNSAAKKDVLTPFVKALQQAGLKTGIYYSLPDWSYPDYNVFTSKRNRYDIKTEPNRWQTFLNYQQQQLTELSTEFKPDLFWFDGNWEHSPTEWQADKIHSLLRKYNPNIIINARLDNKGDYDTPEQGIPVLKPAAPYWELCYTMNDSWGYQPYDTKYKSSNMVIRTLVDCMSMGGNLLLDIGPKPNGTIAPEQVKILKDLGAWTKKHAEAIYGTQAGIPTDHFNGKTTLSKDKKTLFLYFNYKDRNGIILSGVKSPMKKVSIVGYKGDIEFTLVGSDNWIINIPENAFDNDVAVAKVTFDEPVQLSTPTLEAINTDKNTNLKIKVLANNIAKGKNPFINTNLAFDGQGYKPTGNTEYDNWVMKNAEALYKTGKGISNGHYEGKSALSEDKKTLFLFVEGTPNGPIALKGLKNGIARIRVVGEGTILLSEVYNKLYWSKVPGITYIPLPPDKVDKNLTVIAVLLDGPIDLFEEKVTALESNM</sequence>
<feature type="domain" description="Glycoside hydrolase family 29 N-terminal" evidence="9">
    <location>
        <begin position="22"/>
        <end position="330"/>
    </location>
</feature>
<dbReference type="GO" id="GO:0006004">
    <property type="term" value="P:fucose metabolic process"/>
    <property type="evidence" value="ECO:0007669"/>
    <property type="project" value="InterPro"/>
</dbReference>
<feature type="site" description="May be important for catalysis" evidence="7">
    <location>
        <position position="262"/>
    </location>
</feature>
<dbReference type="GO" id="GO:0004560">
    <property type="term" value="F:alpha-L-fucosidase activity"/>
    <property type="evidence" value="ECO:0007669"/>
    <property type="project" value="InterPro"/>
</dbReference>
<dbReference type="Pfam" id="PF01120">
    <property type="entry name" value="Alpha_L_fucos"/>
    <property type="match status" value="1"/>
</dbReference>
<evidence type="ECO:0000256" key="5">
    <source>
        <dbReference type="ARBA" id="ARBA00022801"/>
    </source>
</evidence>
<accession>A0A7S9L2A8</accession>
<organism evidence="10 11">
    <name type="scientific">Pedobacter endophyticus</name>
    <dbReference type="NCBI Taxonomy" id="2789740"/>
    <lineage>
        <taxon>Bacteria</taxon>
        <taxon>Pseudomonadati</taxon>
        <taxon>Bacteroidota</taxon>
        <taxon>Sphingobacteriia</taxon>
        <taxon>Sphingobacteriales</taxon>
        <taxon>Sphingobacteriaceae</taxon>
        <taxon>Pedobacter</taxon>
    </lineage>
</organism>
<dbReference type="Gene3D" id="3.20.20.80">
    <property type="entry name" value="Glycosidases"/>
    <property type="match status" value="1"/>
</dbReference>
<proteinExistence type="inferred from homology"/>
<evidence type="ECO:0000256" key="4">
    <source>
        <dbReference type="ARBA" id="ARBA00022729"/>
    </source>
</evidence>
<dbReference type="KEGG" id="pex:IZT61_07760"/>
<dbReference type="InterPro" id="IPR057739">
    <property type="entry name" value="Glyco_hydro_29_N"/>
</dbReference>
<keyword evidence="6" id="KW-0326">Glycosidase</keyword>
<dbReference type="EC" id="3.2.1.51" evidence="3"/>
<dbReference type="SMART" id="SM00812">
    <property type="entry name" value="Alpha_L_fucos"/>
    <property type="match status" value="1"/>
</dbReference>
<keyword evidence="11" id="KW-1185">Reference proteome</keyword>
<dbReference type="Proteomes" id="UP000594759">
    <property type="component" value="Chromosome"/>
</dbReference>
<dbReference type="GO" id="GO:0016139">
    <property type="term" value="P:glycoside catabolic process"/>
    <property type="evidence" value="ECO:0007669"/>
    <property type="project" value="TreeGrafter"/>
</dbReference>
<dbReference type="RefSeq" id="WP_196100594.1">
    <property type="nucleotide sequence ID" value="NZ_CP064939.1"/>
</dbReference>
<evidence type="ECO:0000256" key="8">
    <source>
        <dbReference type="SAM" id="SignalP"/>
    </source>
</evidence>
<dbReference type="GO" id="GO:0005764">
    <property type="term" value="C:lysosome"/>
    <property type="evidence" value="ECO:0007669"/>
    <property type="project" value="TreeGrafter"/>
</dbReference>
<dbReference type="PANTHER" id="PTHR10030">
    <property type="entry name" value="ALPHA-L-FUCOSIDASE"/>
    <property type="match status" value="1"/>
</dbReference>
<evidence type="ECO:0000256" key="2">
    <source>
        <dbReference type="ARBA" id="ARBA00007951"/>
    </source>
</evidence>
<dbReference type="PANTHER" id="PTHR10030:SF37">
    <property type="entry name" value="ALPHA-L-FUCOSIDASE-RELATED"/>
    <property type="match status" value="1"/>
</dbReference>
<feature type="signal peptide" evidence="8">
    <location>
        <begin position="1"/>
        <end position="20"/>
    </location>
</feature>
<evidence type="ECO:0000256" key="3">
    <source>
        <dbReference type="ARBA" id="ARBA00012662"/>
    </source>
</evidence>
<dbReference type="PIRSF" id="PIRSF001092">
    <property type="entry name" value="Alpha-L-fucosidase"/>
    <property type="match status" value="1"/>
</dbReference>
<gene>
    <name evidence="10" type="ORF">IZT61_07760</name>
</gene>
<evidence type="ECO:0000256" key="1">
    <source>
        <dbReference type="ARBA" id="ARBA00004071"/>
    </source>
</evidence>
<comment type="function">
    <text evidence="1">Alpha-L-fucosidase is responsible for hydrolyzing the alpha-1,6-linked fucose joined to the reducing-end N-acetylglucosamine of the carbohydrate moieties of glycoproteins.</text>
</comment>
<comment type="similarity">
    <text evidence="2">Belongs to the glycosyl hydrolase 29 family.</text>
</comment>
<dbReference type="EMBL" id="CP064939">
    <property type="protein sequence ID" value="QPH41143.1"/>
    <property type="molecule type" value="Genomic_DNA"/>
</dbReference>
<dbReference type="InterPro" id="IPR016286">
    <property type="entry name" value="FUC_metazoa-typ"/>
</dbReference>
<evidence type="ECO:0000313" key="10">
    <source>
        <dbReference type="EMBL" id="QPH41143.1"/>
    </source>
</evidence>
<protein>
    <recommendedName>
        <fullName evidence="3">alpha-L-fucosidase</fullName>
        <ecNumber evidence="3">3.2.1.51</ecNumber>
    </recommendedName>
</protein>
<evidence type="ECO:0000313" key="11">
    <source>
        <dbReference type="Proteomes" id="UP000594759"/>
    </source>
</evidence>
<dbReference type="InterPro" id="IPR000933">
    <property type="entry name" value="Glyco_hydro_29"/>
</dbReference>
<keyword evidence="4 8" id="KW-0732">Signal</keyword>
<reference evidence="10 11" key="1">
    <citation type="submission" date="2020-11" db="EMBL/GenBank/DDBJ databases">
        <title>Pedobacter endophytica, an endophytic bacteria isolated form Carex pumila.</title>
        <authorList>
            <person name="Peng Y."/>
            <person name="Jiang L."/>
            <person name="Lee J."/>
        </authorList>
    </citation>
    <scope>NUCLEOTIDE SEQUENCE [LARGE SCALE GENOMIC DNA]</scope>
    <source>
        <strain evidence="10 11">JBR3-12</strain>
    </source>
</reference>